<feature type="domain" description="TGS" evidence="5">
    <location>
        <begin position="386"/>
        <end position="449"/>
    </location>
</feature>
<dbReference type="InterPro" id="IPR045600">
    <property type="entry name" value="RelA/SpoT_AH_RIS"/>
</dbReference>
<dbReference type="InterPro" id="IPR002912">
    <property type="entry name" value="ACT_dom"/>
</dbReference>
<dbReference type="Gene3D" id="3.10.20.30">
    <property type="match status" value="1"/>
</dbReference>
<evidence type="ECO:0000256" key="1">
    <source>
        <dbReference type="ARBA" id="ARBA00025704"/>
    </source>
</evidence>
<dbReference type="InterPro" id="IPR007685">
    <property type="entry name" value="RelA_SpoT"/>
</dbReference>
<dbReference type="CDD" id="cd01668">
    <property type="entry name" value="TGS_RSH"/>
    <property type="match status" value="1"/>
</dbReference>
<dbReference type="PANTHER" id="PTHR21262:SF31">
    <property type="entry name" value="GTP PYROPHOSPHOKINASE"/>
    <property type="match status" value="1"/>
</dbReference>
<dbReference type="FunFam" id="3.30.460.10:FF:000001">
    <property type="entry name" value="GTP pyrophosphokinase RelA"/>
    <property type="match status" value="1"/>
</dbReference>
<evidence type="ECO:0000259" key="4">
    <source>
        <dbReference type="PROSITE" id="PS51831"/>
    </source>
</evidence>
<dbReference type="InterPro" id="IPR004811">
    <property type="entry name" value="RelA/Spo_fam"/>
</dbReference>
<dbReference type="GO" id="GO:0015969">
    <property type="term" value="P:guanosine tetraphosphate metabolic process"/>
    <property type="evidence" value="ECO:0007669"/>
    <property type="project" value="InterPro"/>
</dbReference>
<dbReference type="SUPFAM" id="SSF81301">
    <property type="entry name" value="Nucleotidyltransferase"/>
    <property type="match status" value="1"/>
</dbReference>
<keyword evidence="6" id="KW-0418">Kinase</keyword>
<dbReference type="GO" id="GO:0016301">
    <property type="term" value="F:kinase activity"/>
    <property type="evidence" value="ECO:0007669"/>
    <property type="project" value="UniProtKB-KW"/>
</dbReference>
<dbReference type="CDD" id="cd04876">
    <property type="entry name" value="ACT_RelA-SpoT"/>
    <property type="match status" value="1"/>
</dbReference>
<feature type="domain" description="ACT" evidence="3">
    <location>
        <begin position="638"/>
        <end position="710"/>
    </location>
</feature>
<dbReference type="Gene3D" id="1.10.3210.10">
    <property type="entry name" value="Hypothetical protein af1432"/>
    <property type="match status" value="1"/>
</dbReference>
<dbReference type="PANTHER" id="PTHR21262">
    <property type="entry name" value="GUANOSINE-3',5'-BIS DIPHOSPHATE 3'-PYROPHOSPHOHYDROLASE"/>
    <property type="match status" value="1"/>
</dbReference>
<dbReference type="InterPro" id="IPR043519">
    <property type="entry name" value="NT_sf"/>
</dbReference>
<gene>
    <name evidence="6" type="ORF">DHM44_06965</name>
</gene>
<dbReference type="GO" id="GO:0015949">
    <property type="term" value="P:nucleobase-containing small molecule interconversion"/>
    <property type="evidence" value="ECO:0007669"/>
    <property type="project" value="UniProtKB-ARBA"/>
</dbReference>
<dbReference type="Pfam" id="PF02824">
    <property type="entry name" value="TGS"/>
    <property type="match status" value="1"/>
</dbReference>
<name>A0A3D5QC17_FLESI</name>
<dbReference type="Pfam" id="PF19296">
    <property type="entry name" value="RelA_AH_RIS"/>
    <property type="match status" value="1"/>
</dbReference>
<dbReference type="Pfam" id="PF04607">
    <property type="entry name" value="RelA_SpoT"/>
    <property type="match status" value="1"/>
</dbReference>
<comment type="caution">
    <text evidence="6">The sequence shown here is derived from an EMBL/GenBank/DDBJ whole genome shotgun (WGS) entry which is preliminary data.</text>
</comment>
<keyword evidence="6" id="KW-0808">Transferase</keyword>
<reference evidence="6 7" key="1">
    <citation type="journal article" date="2018" name="Nat. Biotechnol.">
        <title>A standardized bacterial taxonomy based on genome phylogeny substantially revises the tree of life.</title>
        <authorList>
            <person name="Parks D.H."/>
            <person name="Chuvochina M."/>
            <person name="Waite D.W."/>
            <person name="Rinke C."/>
            <person name="Skarshewski A."/>
            <person name="Chaumeil P.A."/>
            <person name="Hugenholtz P."/>
        </authorList>
    </citation>
    <scope>NUCLEOTIDE SEQUENCE [LARGE SCALE GENOMIC DNA]</scope>
    <source>
        <strain evidence="6">UBA8672</strain>
    </source>
</reference>
<dbReference type="GO" id="GO:0005886">
    <property type="term" value="C:plasma membrane"/>
    <property type="evidence" value="ECO:0007669"/>
    <property type="project" value="TreeGrafter"/>
</dbReference>
<dbReference type="PROSITE" id="PS51831">
    <property type="entry name" value="HD"/>
    <property type="match status" value="1"/>
</dbReference>
<evidence type="ECO:0000313" key="7">
    <source>
        <dbReference type="Proteomes" id="UP000262325"/>
    </source>
</evidence>
<organism evidence="6 7">
    <name type="scientific">Flexistipes sinusarabici</name>
    <dbReference type="NCBI Taxonomy" id="2352"/>
    <lineage>
        <taxon>Bacteria</taxon>
        <taxon>Pseudomonadati</taxon>
        <taxon>Deferribacterota</taxon>
        <taxon>Deferribacteres</taxon>
        <taxon>Deferribacterales</taxon>
        <taxon>Flexistipitaceae</taxon>
        <taxon>Flexistipes</taxon>
    </lineage>
</organism>
<dbReference type="InterPro" id="IPR006674">
    <property type="entry name" value="HD_domain"/>
</dbReference>
<comment type="pathway">
    <text evidence="1">Purine metabolism.</text>
</comment>
<dbReference type="CDD" id="cd00077">
    <property type="entry name" value="HDc"/>
    <property type="match status" value="1"/>
</dbReference>
<dbReference type="Gene3D" id="3.30.460.10">
    <property type="entry name" value="Beta Polymerase, domain 2"/>
    <property type="match status" value="1"/>
</dbReference>
<dbReference type="PROSITE" id="PS51671">
    <property type="entry name" value="ACT"/>
    <property type="match status" value="1"/>
</dbReference>
<dbReference type="InterPro" id="IPR012676">
    <property type="entry name" value="TGS-like"/>
</dbReference>
<evidence type="ECO:0000313" key="6">
    <source>
        <dbReference type="EMBL" id="HCW93405.1"/>
    </source>
</evidence>
<comment type="similarity">
    <text evidence="2">Belongs to the relA/spoT family.</text>
</comment>
<dbReference type="SUPFAM" id="SSF81271">
    <property type="entry name" value="TGS-like"/>
    <property type="match status" value="1"/>
</dbReference>
<dbReference type="CDD" id="cd05399">
    <property type="entry name" value="NT_Rel-Spo_like"/>
    <property type="match status" value="1"/>
</dbReference>
<dbReference type="EMBL" id="DPPF01000142">
    <property type="protein sequence ID" value="HCW93405.1"/>
    <property type="molecule type" value="Genomic_DNA"/>
</dbReference>
<dbReference type="Gene3D" id="3.30.70.260">
    <property type="match status" value="1"/>
</dbReference>
<evidence type="ECO:0000256" key="2">
    <source>
        <dbReference type="RuleBase" id="RU003847"/>
    </source>
</evidence>
<dbReference type="PROSITE" id="PS51880">
    <property type="entry name" value="TGS"/>
    <property type="match status" value="1"/>
</dbReference>
<evidence type="ECO:0000259" key="3">
    <source>
        <dbReference type="PROSITE" id="PS51671"/>
    </source>
</evidence>
<sequence>MSSQKLVRLMDIQDILKKNGISDLEKLHKAYVYAAQKHRGQQRKSGEPYLSHPLNVAYILAEMNMDLDTVIGGILHDTLEDTDATYEELAEMFGEDIAFIVDGVSKIGKIKFKSSEEKQAENFRKMLISMSKDVRVIVIKLADRLHNMRTIDHLDEEKRKRVAKETLEIYAPLAHRLGIAWIKWEMEDMCFRVLNPEMYYDIYNKVKLKRSERESYLNEIISILKSHMKEEKIDAEIFGRPKHFYSIYNKMVKKKSSFNEIYDLLALRILVNSVPECYAVLGLIHSLWKPIQGRFKDYIAMPKSNMYQSLHTTVIGPKGMTVEFQIRTHRMNRIAEEGIAAHWKYKEGKPFDPKEDKSFVWLRQLLDQKELKRPQDLVDALKEDILPAQIYLFTPAGDVVELPRGSTPIDFAYNIHSEVGNTCVGAKVNGRMVPLRYKLRSGEKVEVLTSSNQEPRRDWLNFVKTNRAKTRIRSFLRKKEQDRAIQIGHDLLEKEFKNNDLKLKDIVSNSKNLEKILNKFNLSDEEDIYKNIGFGRLSAKQVLHLFVAADEKEEDVISKPSPKKGEPFKIEGVDNVMVKVAKCCNPLPGDDVKGYVSRGRGVIVHKADCKNLENIALDDDRVIDVVWDSSQKYKMVVRLYTVTEDRPGMINELTTIMNNLGVNIVEMSAKSSGDTKAKQSYHIEVSSKDQLQKVKDKIKSIKGVYSVVTR</sequence>
<dbReference type="SMART" id="SM00471">
    <property type="entry name" value="HDc"/>
    <property type="match status" value="1"/>
</dbReference>
<dbReference type="NCBIfam" id="TIGR00691">
    <property type="entry name" value="spoT_relA"/>
    <property type="match status" value="1"/>
</dbReference>
<evidence type="ECO:0000259" key="5">
    <source>
        <dbReference type="PROSITE" id="PS51880"/>
    </source>
</evidence>
<dbReference type="SMART" id="SM00954">
    <property type="entry name" value="RelA_SpoT"/>
    <property type="match status" value="1"/>
</dbReference>
<feature type="domain" description="HD" evidence="4">
    <location>
        <begin position="49"/>
        <end position="148"/>
    </location>
</feature>
<dbReference type="InterPro" id="IPR033655">
    <property type="entry name" value="TGS_RelA/SpoT"/>
</dbReference>
<dbReference type="InterPro" id="IPR045865">
    <property type="entry name" value="ACT-like_dom_sf"/>
</dbReference>
<dbReference type="FunFam" id="1.10.3210.10:FF:000001">
    <property type="entry name" value="GTP pyrophosphokinase RelA"/>
    <property type="match status" value="1"/>
</dbReference>
<dbReference type="FunFam" id="3.10.20.30:FF:000002">
    <property type="entry name" value="GTP pyrophosphokinase (RelA/SpoT)"/>
    <property type="match status" value="1"/>
</dbReference>
<dbReference type="Pfam" id="PF13291">
    <property type="entry name" value="ACT_4"/>
    <property type="match status" value="1"/>
</dbReference>
<dbReference type="AlphaFoldDB" id="A0A3D5QC17"/>
<dbReference type="Pfam" id="PF13328">
    <property type="entry name" value="HD_4"/>
    <property type="match status" value="1"/>
</dbReference>
<dbReference type="InterPro" id="IPR012675">
    <property type="entry name" value="Beta-grasp_dom_sf"/>
</dbReference>
<dbReference type="InterPro" id="IPR003607">
    <property type="entry name" value="HD/PDEase_dom"/>
</dbReference>
<dbReference type="SUPFAM" id="SSF55021">
    <property type="entry name" value="ACT-like"/>
    <property type="match status" value="1"/>
</dbReference>
<accession>A0A3D5QC17</accession>
<dbReference type="Proteomes" id="UP000262325">
    <property type="component" value="Unassembled WGS sequence"/>
</dbReference>
<dbReference type="RefSeq" id="WP_273266423.1">
    <property type="nucleotide sequence ID" value="NZ_JAAZVV010000072.1"/>
</dbReference>
<dbReference type="InterPro" id="IPR004095">
    <property type="entry name" value="TGS"/>
</dbReference>
<dbReference type="SUPFAM" id="SSF109604">
    <property type="entry name" value="HD-domain/PDEase-like"/>
    <property type="match status" value="1"/>
</dbReference>
<protein>
    <submittedName>
        <fullName evidence="6">GTP pyrophosphokinase</fullName>
    </submittedName>
</protein>
<proteinExistence type="inferred from homology"/>
<comment type="function">
    <text evidence="2">In eubacteria ppGpp (guanosine 3'-diphosphate 5'-diphosphate) is a mediator of the stringent response that coordinates a variety of cellular activities in response to changes in nutritional abundance.</text>
</comment>